<feature type="transmembrane region" description="Helical" evidence="2">
    <location>
        <begin position="69"/>
        <end position="90"/>
    </location>
</feature>
<keyword evidence="4" id="KW-1185">Reference proteome</keyword>
<name>A0A1U9Z2V6_9HYPH</name>
<dbReference type="KEGG" id="mmed:Mame_02704"/>
<feature type="region of interest" description="Disordered" evidence="1">
    <location>
        <begin position="1"/>
        <end position="39"/>
    </location>
</feature>
<reference evidence="3 4" key="1">
    <citation type="submission" date="2017-03" db="EMBL/GenBank/DDBJ databases">
        <title>Foreign affairs: Plasmid Transfer between Roseobacters and Rhizobia.</title>
        <authorList>
            <person name="Bartling P."/>
            <person name="Bunk B."/>
            <person name="Overmann J."/>
            <person name="Brinkmann H."/>
            <person name="Petersen J."/>
        </authorList>
    </citation>
    <scope>NUCLEOTIDE SEQUENCE [LARGE SCALE GENOMIC DNA]</scope>
    <source>
        <strain evidence="3 4">MACL11</strain>
    </source>
</reference>
<keyword evidence="2" id="KW-0812">Transmembrane</keyword>
<proteinExistence type="predicted"/>
<evidence type="ECO:0000256" key="1">
    <source>
        <dbReference type="SAM" id="MobiDB-lite"/>
    </source>
</evidence>
<protein>
    <submittedName>
        <fullName evidence="3">Uncharacterized protein</fullName>
    </submittedName>
</protein>
<evidence type="ECO:0000313" key="3">
    <source>
        <dbReference type="EMBL" id="AQZ52029.1"/>
    </source>
</evidence>
<evidence type="ECO:0000313" key="4">
    <source>
        <dbReference type="Proteomes" id="UP000191135"/>
    </source>
</evidence>
<evidence type="ECO:0000256" key="2">
    <source>
        <dbReference type="SAM" id="Phobius"/>
    </source>
</evidence>
<organism evidence="3 4">
    <name type="scientific">Martelella mediterranea DSM 17316</name>
    <dbReference type="NCBI Taxonomy" id="1122214"/>
    <lineage>
        <taxon>Bacteria</taxon>
        <taxon>Pseudomonadati</taxon>
        <taxon>Pseudomonadota</taxon>
        <taxon>Alphaproteobacteria</taxon>
        <taxon>Hyphomicrobiales</taxon>
        <taxon>Aurantimonadaceae</taxon>
        <taxon>Martelella</taxon>
    </lineage>
</organism>
<accession>A0A1U9Z2V6</accession>
<gene>
    <name evidence="3" type="ORF">Mame_02704</name>
</gene>
<keyword evidence="2" id="KW-1133">Transmembrane helix</keyword>
<dbReference type="Proteomes" id="UP000191135">
    <property type="component" value="Chromosome"/>
</dbReference>
<dbReference type="EMBL" id="CP020330">
    <property type="protein sequence ID" value="AQZ52029.1"/>
    <property type="molecule type" value="Genomic_DNA"/>
</dbReference>
<dbReference type="AlphaFoldDB" id="A0A1U9Z2V6"/>
<keyword evidence="2" id="KW-0472">Membrane</keyword>
<sequence>MTNEGKKLAGPETDDTELQELGPENLQSVSGGGFFGDALSDLEQGAEDVGHAAATAGKWVKNEAEKHPYVAAGIGAVGIAAVGGVAYLLADAGEDAAADVALKPNGLSFKDNMRDMFDESD</sequence>